<comment type="similarity">
    <text evidence="2 9">Belongs to the major facilitator superfamily. Sugar transporter (TC 2.A.1.1) family.</text>
</comment>
<evidence type="ECO:0000256" key="7">
    <source>
        <dbReference type="ARBA" id="ARBA00022989"/>
    </source>
</evidence>
<feature type="compositionally biased region" description="Low complexity" evidence="10">
    <location>
        <begin position="518"/>
        <end position="532"/>
    </location>
</feature>
<evidence type="ECO:0000256" key="8">
    <source>
        <dbReference type="ARBA" id="ARBA00023136"/>
    </source>
</evidence>
<evidence type="ECO:0000313" key="13">
    <source>
        <dbReference type="EMBL" id="KAK9909201.1"/>
    </source>
</evidence>
<dbReference type="PROSITE" id="PS50850">
    <property type="entry name" value="MFS"/>
    <property type="match status" value="1"/>
</dbReference>
<reference evidence="13 14" key="1">
    <citation type="journal article" date="2024" name="Nat. Commun.">
        <title>Phylogenomics reveals the evolutionary origins of lichenization in chlorophyte algae.</title>
        <authorList>
            <person name="Puginier C."/>
            <person name="Libourel C."/>
            <person name="Otte J."/>
            <person name="Skaloud P."/>
            <person name="Haon M."/>
            <person name="Grisel S."/>
            <person name="Petersen M."/>
            <person name="Berrin J.G."/>
            <person name="Delaux P.M."/>
            <person name="Dal Grande F."/>
            <person name="Keller J."/>
        </authorList>
    </citation>
    <scope>NUCLEOTIDE SEQUENCE [LARGE SCALE GENOMIC DNA]</scope>
    <source>
        <strain evidence="13 14">SAG 216-7</strain>
    </source>
</reference>
<feature type="transmembrane region" description="Helical" evidence="11">
    <location>
        <begin position="460"/>
        <end position="478"/>
    </location>
</feature>
<dbReference type="InterPro" id="IPR005828">
    <property type="entry name" value="MFS_sugar_transport-like"/>
</dbReference>
<accession>A0ABR2YRI5</accession>
<sequence length="532" mass="57716">MARQSNMTVRDNVRLLIRKPRIFLVCATAACGGLLFGYDLGVTGGVTGMTTFLEKFYPNVIHDQQLADSSAYCKFNDHMLTLWTSSMFLAGAAASLVVLLLSNRMLMPGGGLGRRGVMISGGIAFIIGAALQAGAQNIATLVLGRICLGVGIGFANEAVPPYISEMAPPSMRGALNILFQLATTIGIFVASLINWGVEGLEWGWRLSLGLALVPAVIFTLGTIFCPDTPNSVLEHDPDNVAKATEVLTRFRPDGHDIQNEVLDIQRNAQETRVETFWGSISTLYSRRHWKQASAALLIPFFQQFTGMNAIMFYAPQLYQVLGFGVKASLFNSVINNTVNLVATFGAIVAVDALGRKFLFLGAGSLMFVMQIATGSIAAVHFKNGYIPPQVGAGMLTTICLFVAGFACSWGPLGWLVPSEIHTNQTRTAGMCGTVFINFIASFIIGQFFNQMLCSMQYGVFYFFAGWLAIMTMWVAFCLPETKGIAVETVMDAWATVPNWPWKQKRVSRDLPETNPRITGATNGAATNGNVKE</sequence>
<dbReference type="InterPro" id="IPR005829">
    <property type="entry name" value="Sugar_transporter_CS"/>
</dbReference>
<dbReference type="InterPro" id="IPR045262">
    <property type="entry name" value="STP/PLT_plant"/>
</dbReference>
<dbReference type="InterPro" id="IPR003663">
    <property type="entry name" value="Sugar/inositol_transpt"/>
</dbReference>
<feature type="transmembrane region" description="Helical" evidence="11">
    <location>
        <begin position="177"/>
        <end position="197"/>
    </location>
</feature>
<evidence type="ECO:0000256" key="2">
    <source>
        <dbReference type="ARBA" id="ARBA00010992"/>
    </source>
</evidence>
<dbReference type="PROSITE" id="PS00216">
    <property type="entry name" value="SUGAR_TRANSPORT_1"/>
    <property type="match status" value="1"/>
</dbReference>
<feature type="transmembrane region" description="Helical" evidence="11">
    <location>
        <begin position="203"/>
        <end position="225"/>
    </location>
</feature>
<feature type="transmembrane region" description="Helical" evidence="11">
    <location>
        <begin position="333"/>
        <end position="350"/>
    </location>
</feature>
<dbReference type="PANTHER" id="PTHR23500">
    <property type="entry name" value="SOLUTE CARRIER FAMILY 2, FACILITATED GLUCOSE TRANSPORTER"/>
    <property type="match status" value="1"/>
</dbReference>
<keyword evidence="14" id="KW-1185">Reference proteome</keyword>
<feature type="transmembrane region" description="Helical" evidence="11">
    <location>
        <begin position="357"/>
        <end position="381"/>
    </location>
</feature>
<evidence type="ECO:0000256" key="1">
    <source>
        <dbReference type="ARBA" id="ARBA00004141"/>
    </source>
</evidence>
<dbReference type="PRINTS" id="PR00171">
    <property type="entry name" value="SUGRTRNSPORT"/>
</dbReference>
<feature type="transmembrane region" description="Helical" evidence="11">
    <location>
        <begin position="21"/>
        <end position="38"/>
    </location>
</feature>
<evidence type="ECO:0000256" key="9">
    <source>
        <dbReference type="RuleBase" id="RU003346"/>
    </source>
</evidence>
<keyword evidence="4" id="KW-0762">Sugar transport</keyword>
<dbReference type="CDD" id="cd17361">
    <property type="entry name" value="MFS_STP"/>
    <property type="match status" value="1"/>
</dbReference>
<evidence type="ECO:0000256" key="6">
    <source>
        <dbReference type="ARBA" id="ARBA00022847"/>
    </source>
</evidence>
<keyword evidence="3 9" id="KW-0813">Transport</keyword>
<dbReference type="Proteomes" id="UP001491310">
    <property type="component" value="Unassembled WGS sequence"/>
</dbReference>
<dbReference type="InterPro" id="IPR036259">
    <property type="entry name" value="MFS_trans_sf"/>
</dbReference>
<evidence type="ECO:0000259" key="12">
    <source>
        <dbReference type="PROSITE" id="PS50850"/>
    </source>
</evidence>
<keyword evidence="6" id="KW-0769">Symport</keyword>
<evidence type="ECO:0000256" key="3">
    <source>
        <dbReference type="ARBA" id="ARBA00022448"/>
    </source>
</evidence>
<feature type="transmembrane region" description="Helical" evidence="11">
    <location>
        <begin position="428"/>
        <end position="448"/>
    </location>
</feature>
<protein>
    <recommendedName>
        <fullName evidence="12">Major facilitator superfamily (MFS) profile domain-containing protein</fullName>
    </recommendedName>
</protein>
<feature type="transmembrane region" description="Helical" evidence="11">
    <location>
        <begin position="138"/>
        <end position="156"/>
    </location>
</feature>
<evidence type="ECO:0000256" key="10">
    <source>
        <dbReference type="SAM" id="MobiDB-lite"/>
    </source>
</evidence>
<evidence type="ECO:0000256" key="5">
    <source>
        <dbReference type="ARBA" id="ARBA00022692"/>
    </source>
</evidence>
<keyword evidence="8 11" id="KW-0472">Membrane</keyword>
<dbReference type="InterPro" id="IPR020846">
    <property type="entry name" value="MFS_dom"/>
</dbReference>
<dbReference type="NCBIfam" id="TIGR00879">
    <property type="entry name" value="SP"/>
    <property type="match status" value="1"/>
</dbReference>
<feature type="transmembrane region" description="Helical" evidence="11">
    <location>
        <begin position="80"/>
        <end position="100"/>
    </location>
</feature>
<proteinExistence type="inferred from homology"/>
<dbReference type="Pfam" id="PF00083">
    <property type="entry name" value="Sugar_tr"/>
    <property type="match status" value="1"/>
</dbReference>
<dbReference type="InterPro" id="IPR044778">
    <property type="entry name" value="MFS_STP/MST-like_plant"/>
</dbReference>
<evidence type="ECO:0000256" key="4">
    <source>
        <dbReference type="ARBA" id="ARBA00022597"/>
    </source>
</evidence>
<dbReference type="PANTHER" id="PTHR23500:SF357">
    <property type="entry name" value="IP12678P"/>
    <property type="match status" value="1"/>
</dbReference>
<dbReference type="EMBL" id="JALJOT010000007">
    <property type="protein sequence ID" value="KAK9909201.1"/>
    <property type="molecule type" value="Genomic_DNA"/>
</dbReference>
<feature type="transmembrane region" description="Helical" evidence="11">
    <location>
        <begin position="393"/>
        <end position="416"/>
    </location>
</feature>
<dbReference type="SUPFAM" id="SSF103473">
    <property type="entry name" value="MFS general substrate transporter"/>
    <property type="match status" value="1"/>
</dbReference>
<feature type="region of interest" description="Disordered" evidence="10">
    <location>
        <begin position="510"/>
        <end position="532"/>
    </location>
</feature>
<feature type="domain" description="Major facilitator superfamily (MFS) profile" evidence="12">
    <location>
        <begin position="25"/>
        <end position="482"/>
    </location>
</feature>
<evidence type="ECO:0000256" key="11">
    <source>
        <dbReference type="SAM" id="Phobius"/>
    </source>
</evidence>
<name>A0ABR2YRI5_9CHLO</name>
<keyword evidence="7 11" id="KW-1133">Transmembrane helix</keyword>
<evidence type="ECO:0000313" key="14">
    <source>
        <dbReference type="Proteomes" id="UP001491310"/>
    </source>
</evidence>
<keyword evidence="5 11" id="KW-0812">Transmembrane</keyword>
<comment type="subcellular location">
    <subcellularLocation>
        <location evidence="1">Membrane</location>
        <topology evidence="1">Multi-pass membrane protein</topology>
    </subcellularLocation>
</comment>
<feature type="transmembrane region" description="Helical" evidence="11">
    <location>
        <begin position="294"/>
        <end position="313"/>
    </location>
</feature>
<dbReference type="Gene3D" id="1.20.1250.20">
    <property type="entry name" value="MFS general substrate transporter like domains"/>
    <property type="match status" value="1"/>
</dbReference>
<organism evidence="13 14">
    <name type="scientific">Coccomyxa subellipsoidea</name>
    <dbReference type="NCBI Taxonomy" id="248742"/>
    <lineage>
        <taxon>Eukaryota</taxon>
        <taxon>Viridiplantae</taxon>
        <taxon>Chlorophyta</taxon>
        <taxon>core chlorophytes</taxon>
        <taxon>Trebouxiophyceae</taxon>
        <taxon>Trebouxiophyceae incertae sedis</taxon>
        <taxon>Coccomyxaceae</taxon>
        <taxon>Coccomyxa</taxon>
    </lineage>
</organism>
<feature type="transmembrane region" description="Helical" evidence="11">
    <location>
        <begin position="112"/>
        <end position="132"/>
    </location>
</feature>
<gene>
    <name evidence="13" type="ORF">WJX75_008654</name>
</gene>
<comment type="caution">
    <text evidence="13">The sequence shown here is derived from an EMBL/GenBank/DDBJ whole genome shotgun (WGS) entry which is preliminary data.</text>
</comment>